<proteinExistence type="predicted"/>
<comment type="caution">
    <text evidence="1">The sequence shown here is derived from an EMBL/GenBank/DDBJ whole genome shotgun (WGS) entry which is preliminary data.</text>
</comment>
<organism evidence="1 2">
    <name type="scientific">Roseivirga misakiensis</name>
    <dbReference type="NCBI Taxonomy" id="1563681"/>
    <lineage>
        <taxon>Bacteria</taxon>
        <taxon>Pseudomonadati</taxon>
        <taxon>Bacteroidota</taxon>
        <taxon>Cytophagia</taxon>
        <taxon>Cytophagales</taxon>
        <taxon>Roseivirgaceae</taxon>
        <taxon>Roseivirga</taxon>
    </lineage>
</organism>
<dbReference type="AlphaFoldDB" id="A0A1E5SZ17"/>
<dbReference type="PANTHER" id="PTHR40257">
    <property type="match status" value="1"/>
</dbReference>
<evidence type="ECO:0000313" key="2">
    <source>
        <dbReference type="Proteomes" id="UP000095552"/>
    </source>
</evidence>
<dbReference type="OrthoDB" id="8909581at2"/>
<dbReference type="SUPFAM" id="SSF54909">
    <property type="entry name" value="Dimeric alpha+beta barrel"/>
    <property type="match status" value="1"/>
</dbReference>
<sequence length="121" mass="13390">MHINPTPEQQQQFMKMPDLGPVFMINMLKFKTDGLAKYQAYMKAVAPLIAEVGAELVWSGQPLSILIGPTDETLWDAVLIVKYPNKMALAQLGGHPDYPGHLRTDALVDSRLIATTELSLL</sequence>
<keyword evidence="2" id="KW-1185">Reference proteome</keyword>
<dbReference type="EMBL" id="MDGQ01000005">
    <property type="protein sequence ID" value="OEK04355.1"/>
    <property type="molecule type" value="Genomic_DNA"/>
</dbReference>
<accession>A0A1E5SZ17</accession>
<evidence type="ECO:0000313" key="1">
    <source>
        <dbReference type="EMBL" id="OEK04355.1"/>
    </source>
</evidence>
<protein>
    <recommendedName>
        <fullName evidence="3">DUF1330 domain-containing protein</fullName>
    </recommendedName>
</protein>
<dbReference type="Proteomes" id="UP000095552">
    <property type="component" value="Unassembled WGS sequence"/>
</dbReference>
<reference evidence="1 2" key="1">
    <citation type="submission" date="2016-08" db="EMBL/GenBank/DDBJ databases">
        <title>Draft genome of Fabibacter sp. strain SK-8.</title>
        <authorList>
            <person name="Wong S.-K."/>
            <person name="Hamasaki K."/>
            <person name="Yoshizawa S."/>
        </authorList>
    </citation>
    <scope>NUCLEOTIDE SEQUENCE [LARGE SCALE GENOMIC DNA]</scope>
    <source>
        <strain evidence="1 2">SK-8</strain>
    </source>
</reference>
<dbReference type="InterPro" id="IPR011008">
    <property type="entry name" value="Dimeric_a/b-barrel"/>
</dbReference>
<dbReference type="Gene3D" id="3.30.70.100">
    <property type="match status" value="1"/>
</dbReference>
<dbReference type="STRING" id="1563681.BFP71_12800"/>
<evidence type="ECO:0008006" key="3">
    <source>
        <dbReference type="Google" id="ProtNLM"/>
    </source>
</evidence>
<name>A0A1E5SZ17_9BACT</name>
<dbReference type="RefSeq" id="WP_069835860.1">
    <property type="nucleotide sequence ID" value="NZ_MDGQ01000005.1"/>
</dbReference>
<dbReference type="PANTHER" id="PTHR40257:SF1">
    <property type="entry name" value="DUF1330 DOMAIN-CONTAINING PROTEIN"/>
    <property type="match status" value="1"/>
</dbReference>
<gene>
    <name evidence="1" type="ORF">BFP71_12800</name>
</gene>